<proteinExistence type="predicted"/>
<evidence type="ECO:0000313" key="9">
    <source>
        <dbReference type="EMBL" id="MRS65936.1"/>
    </source>
</evidence>
<organism evidence="9 10">
    <name type="scientific">Larkinella terrae</name>
    <dbReference type="NCBI Taxonomy" id="2025311"/>
    <lineage>
        <taxon>Bacteria</taxon>
        <taxon>Pseudomonadati</taxon>
        <taxon>Bacteroidota</taxon>
        <taxon>Cytophagia</taxon>
        <taxon>Cytophagales</taxon>
        <taxon>Spirosomataceae</taxon>
        <taxon>Larkinella</taxon>
    </lineage>
</organism>
<feature type="modified residue" description="4-aspartylphosphate" evidence="6">
    <location>
        <position position="55"/>
    </location>
</feature>
<dbReference type="OrthoDB" id="1646880at2"/>
<dbReference type="GO" id="GO:0000976">
    <property type="term" value="F:transcription cis-regulatory region binding"/>
    <property type="evidence" value="ECO:0007669"/>
    <property type="project" value="TreeGrafter"/>
</dbReference>
<evidence type="ECO:0000313" key="10">
    <source>
        <dbReference type="Proteomes" id="UP000441754"/>
    </source>
</evidence>
<dbReference type="SUPFAM" id="SSF52172">
    <property type="entry name" value="CheY-like"/>
    <property type="match status" value="1"/>
</dbReference>
<dbReference type="GO" id="GO:0005829">
    <property type="term" value="C:cytosol"/>
    <property type="evidence" value="ECO:0007669"/>
    <property type="project" value="TreeGrafter"/>
</dbReference>
<sequence length="247" mass="27760">MAVLKIGIVEDELVIARTILHTLEELGYASCGPAINYTEALDLLEQDKPDLLLLDIQLAGRKDGIDVAQKLNEMHPIPFIFLTANSDPETIDRAKIVKPHAYIVKPFTKEELFAAIEIAFSNFTGNQTDVKPAPAAANPAKSFVFVKEGYVFRKVYFNDLLFLESDANYVTLHLKSHKKIMVRSTIQDFVEQLDPSLFIRIHRSYSVNLSLIEEVFPTEIAVQGVKIPIGKSYRGELYKALGLENDH</sequence>
<evidence type="ECO:0000256" key="1">
    <source>
        <dbReference type="ARBA" id="ARBA00022553"/>
    </source>
</evidence>
<dbReference type="EMBL" id="WJXZ01000022">
    <property type="protein sequence ID" value="MRS65936.1"/>
    <property type="molecule type" value="Genomic_DNA"/>
</dbReference>
<keyword evidence="2" id="KW-0902">Two-component regulatory system</keyword>
<dbReference type="AlphaFoldDB" id="A0A7K0EWV8"/>
<dbReference type="SMART" id="SM00448">
    <property type="entry name" value="REC"/>
    <property type="match status" value="1"/>
</dbReference>
<dbReference type="GO" id="GO:0006355">
    <property type="term" value="P:regulation of DNA-templated transcription"/>
    <property type="evidence" value="ECO:0007669"/>
    <property type="project" value="TreeGrafter"/>
</dbReference>
<reference evidence="9 10" key="1">
    <citation type="journal article" date="2018" name="Antonie Van Leeuwenhoek">
        <title>Larkinella terrae sp. nov., isolated from soil on Jeju Island, South Korea.</title>
        <authorList>
            <person name="Ten L.N."/>
            <person name="Jeon J."/>
            <person name="Park S.J."/>
            <person name="Park S."/>
            <person name="Lee S.Y."/>
            <person name="Kim M.K."/>
            <person name="Jung H.Y."/>
        </authorList>
    </citation>
    <scope>NUCLEOTIDE SEQUENCE [LARGE SCALE GENOMIC DNA]</scope>
    <source>
        <strain evidence="9 10">KCTC 52001</strain>
    </source>
</reference>
<name>A0A7K0EWV8_9BACT</name>
<protein>
    <submittedName>
        <fullName evidence="9">Response regulator</fullName>
    </submittedName>
</protein>
<dbReference type="SMART" id="SM00850">
    <property type="entry name" value="LytTR"/>
    <property type="match status" value="1"/>
</dbReference>
<dbReference type="PROSITE" id="PS50110">
    <property type="entry name" value="RESPONSE_REGULATORY"/>
    <property type="match status" value="1"/>
</dbReference>
<evidence type="ECO:0000259" key="7">
    <source>
        <dbReference type="PROSITE" id="PS50110"/>
    </source>
</evidence>
<dbReference type="PROSITE" id="PS50930">
    <property type="entry name" value="HTH_LYTTR"/>
    <property type="match status" value="1"/>
</dbReference>
<dbReference type="Pfam" id="PF00072">
    <property type="entry name" value="Response_reg"/>
    <property type="match status" value="1"/>
</dbReference>
<keyword evidence="3" id="KW-0805">Transcription regulation</keyword>
<dbReference type="InterPro" id="IPR001789">
    <property type="entry name" value="Sig_transdc_resp-reg_receiver"/>
</dbReference>
<dbReference type="Gene3D" id="3.40.50.2300">
    <property type="match status" value="1"/>
</dbReference>
<dbReference type="GO" id="GO:0032993">
    <property type="term" value="C:protein-DNA complex"/>
    <property type="evidence" value="ECO:0007669"/>
    <property type="project" value="TreeGrafter"/>
</dbReference>
<dbReference type="InterPro" id="IPR011006">
    <property type="entry name" value="CheY-like_superfamily"/>
</dbReference>
<keyword evidence="4" id="KW-0238">DNA-binding</keyword>
<gene>
    <name evidence="9" type="ORF">GJJ30_31925</name>
</gene>
<evidence type="ECO:0000256" key="5">
    <source>
        <dbReference type="ARBA" id="ARBA00023163"/>
    </source>
</evidence>
<dbReference type="GO" id="GO:0000156">
    <property type="term" value="F:phosphorelay response regulator activity"/>
    <property type="evidence" value="ECO:0007669"/>
    <property type="project" value="TreeGrafter"/>
</dbReference>
<feature type="domain" description="HTH LytTR-type" evidence="8">
    <location>
        <begin position="158"/>
        <end position="243"/>
    </location>
</feature>
<dbReference type="Proteomes" id="UP000441754">
    <property type="component" value="Unassembled WGS sequence"/>
</dbReference>
<dbReference type="CDD" id="cd17534">
    <property type="entry name" value="REC_DC-like"/>
    <property type="match status" value="1"/>
</dbReference>
<keyword evidence="1 6" id="KW-0597">Phosphoprotein</keyword>
<evidence type="ECO:0000256" key="3">
    <source>
        <dbReference type="ARBA" id="ARBA00023015"/>
    </source>
</evidence>
<evidence type="ECO:0000259" key="8">
    <source>
        <dbReference type="PROSITE" id="PS50930"/>
    </source>
</evidence>
<dbReference type="Gene3D" id="2.40.50.1020">
    <property type="entry name" value="LytTr DNA-binding domain"/>
    <property type="match status" value="1"/>
</dbReference>
<evidence type="ECO:0000256" key="6">
    <source>
        <dbReference type="PROSITE-ProRule" id="PRU00169"/>
    </source>
</evidence>
<dbReference type="InterPro" id="IPR007492">
    <property type="entry name" value="LytTR_DNA-bd_dom"/>
</dbReference>
<dbReference type="PANTHER" id="PTHR48111">
    <property type="entry name" value="REGULATOR OF RPOS"/>
    <property type="match status" value="1"/>
</dbReference>
<accession>A0A7K0EWV8</accession>
<dbReference type="InterPro" id="IPR039420">
    <property type="entry name" value="WalR-like"/>
</dbReference>
<keyword evidence="5" id="KW-0804">Transcription</keyword>
<keyword evidence="10" id="KW-1185">Reference proteome</keyword>
<comment type="caution">
    <text evidence="9">The sequence shown here is derived from an EMBL/GenBank/DDBJ whole genome shotgun (WGS) entry which is preliminary data.</text>
</comment>
<dbReference type="RefSeq" id="WP_154179427.1">
    <property type="nucleotide sequence ID" value="NZ_WJXZ01000022.1"/>
</dbReference>
<feature type="domain" description="Response regulatory" evidence="7">
    <location>
        <begin position="5"/>
        <end position="120"/>
    </location>
</feature>
<dbReference type="Pfam" id="PF04397">
    <property type="entry name" value="LytTR"/>
    <property type="match status" value="1"/>
</dbReference>
<evidence type="ECO:0000256" key="2">
    <source>
        <dbReference type="ARBA" id="ARBA00023012"/>
    </source>
</evidence>
<dbReference type="PANTHER" id="PTHR48111:SF1">
    <property type="entry name" value="TWO-COMPONENT RESPONSE REGULATOR ORR33"/>
    <property type="match status" value="1"/>
</dbReference>
<evidence type="ECO:0000256" key="4">
    <source>
        <dbReference type="ARBA" id="ARBA00023125"/>
    </source>
</evidence>